<sequence>KLLKNFIPKEKRRKETIEPLLKEFILRYKYRDNLWKKSLELLKNN</sequence>
<organism evidence="1 2">
    <name type="scientific">Racocetra persica</name>
    <dbReference type="NCBI Taxonomy" id="160502"/>
    <lineage>
        <taxon>Eukaryota</taxon>
        <taxon>Fungi</taxon>
        <taxon>Fungi incertae sedis</taxon>
        <taxon>Mucoromycota</taxon>
        <taxon>Glomeromycotina</taxon>
        <taxon>Glomeromycetes</taxon>
        <taxon>Diversisporales</taxon>
        <taxon>Gigasporaceae</taxon>
        <taxon>Racocetra</taxon>
    </lineage>
</organism>
<comment type="caution">
    <text evidence="1">The sequence shown here is derived from an EMBL/GenBank/DDBJ whole genome shotgun (WGS) entry which is preliminary data.</text>
</comment>
<accession>A0ACA9RLL2</accession>
<gene>
    <name evidence="1" type="ORF">RPERSI_LOCUS20807</name>
</gene>
<protein>
    <submittedName>
        <fullName evidence="1">14336_t:CDS:1</fullName>
    </submittedName>
</protein>
<proteinExistence type="predicted"/>
<evidence type="ECO:0000313" key="2">
    <source>
        <dbReference type="Proteomes" id="UP000789920"/>
    </source>
</evidence>
<dbReference type="Proteomes" id="UP000789920">
    <property type="component" value="Unassembled WGS sequence"/>
</dbReference>
<name>A0ACA9RLL2_9GLOM</name>
<reference evidence="1" key="1">
    <citation type="submission" date="2021-06" db="EMBL/GenBank/DDBJ databases">
        <authorList>
            <person name="Kallberg Y."/>
            <person name="Tangrot J."/>
            <person name="Rosling A."/>
        </authorList>
    </citation>
    <scope>NUCLEOTIDE SEQUENCE</scope>
    <source>
        <strain evidence="1">MA461A</strain>
    </source>
</reference>
<feature type="non-terminal residue" evidence="1">
    <location>
        <position position="1"/>
    </location>
</feature>
<keyword evidence="2" id="KW-1185">Reference proteome</keyword>
<dbReference type="EMBL" id="CAJVQC010059544">
    <property type="protein sequence ID" value="CAG8799866.1"/>
    <property type="molecule type" value="Genomic_DNA"/>
</dbReference>
<evidence type="ECO:0000313" key="1">
    <source>
        <dbReference type="EMBL" id="CAG8799866.1"/>
    </source>
</evidence>